<dbReference type="HAMAP" id="MF_02040">
    <property type="entry name" value="Mrp_NBP35"/>
    <property type="match status" value="1"/>
</dbReference>
<evidence type="ECO:0000256" key="6">
    <source>
        <dbReference type="ARBA" id="ARBA00023004"/>
    </source>
</evidence>
<dbReference type="GO" id="GO:0016887">
    <property type="term" value="F:ATP hydrolysis activity"/>
    <property type="evidence" value="ECO:0007669"/>
    <property type="project" value="UniProtKB-UniRule"/>
</dbReference>
<keyword evidence="3 8" id="KW-0479">Metal-binding</keyword>
<dbReference type="InterPro" id="IPR033756">
    <property type="entry name" value="YlxH/NBP35"/>
</dbReference>
<proteinExistence type="inferred from homology"/>
<accession>A0A1M6JG15</accession>
<evidence type="ECO:0000256" key="4">
    <source>
        <dbReference type="ARBA" id="ARBA00022741"/>
    </source>
</evidence>
<dbReference type="Pfam" id="PF01883">
    <property type="entry name" value="FeS_assembly_P"/>
    <property type="match status" value="1"/>
</dbReference>
<dbReference type="SUPFAM" id="SSF52540">
    <property type="entry name" value="P-loop containing nucleoside triphosphate hydrolases"/>
    <property type="match status" value="1"/>
</dbReference>
<comment type="subunit">
    <text evidence="8">Homodimer.</text>
</comment>
<dbReference type="GO" id="GO:0140663">
    <property type="term" value="F:ATP-dependent FeS chaperone activity"/>
    <property type="evidence" value="ECO:0007669"/>
    <property type="project" value="InterPro"/>
</dbReference>
<evidence type="ECO:0000256" key="5">
    <source>
        <dbReference type="ARBA" id="ARBA00022840"/>
    </source>
</evidence>
<evidence type="ECO:0000256" key="1">
    <source>
        <dbReference type="ARBA" id="ARBA00007352"/>
    </source>
</evidence>
<evidence type="ECO:0000259" key="9">
    <source>
        <dbReference type="Pfam" id="PF01883"/>
    </source>
</evidence>
<dbReference type="GO" id="GO:0005524">
    <property type="term" value="F:ATP binding"/>
    <property type="evidence" value="ECO:0007669"/>
    <property type="project" value="UniProtKB-UniRule"/>
</dbReference>
<evidence type="ECO:0000313" key="10">
    <source>
        <dbReference type="EMBL" id="SHJ45659.1"/>
    </source>
</evidence>
<dbReference type="Gene3D" id="3.40.50.300">
    <property type="entry name" value="P-loop containing nucleotide triphosphate hydrolases"/>
    <property type="match status" value="1"/>
</dbReference>
<protein>
    <recommendedName>
        <fullName evidence="8">Iron-sulfur cluster carrier protein</fullName>
    </recommendedName>
</protein>
<keyword evidence="11" id="KW-1185">Reference proteome</keyword>
<gene>
    <name evidence="10" type="ORF">SAMN05444280_12013</name>
</gene>
<dbReference type="Pfam" id="PF10609">
    <property type="entry name" value="ParA"/>
    <property type="match status" value="1"/>
</dbReference>
<dbReference type="STRING" id="1168035.SAMN05444280_12013"/>
<name>A0A1M6JG15_9BACT</name>
<dbReference type="PANTHER" id="PTHR42961:SF2">
    <property type="entry name" value="IRON-SULFUR PROTEIN NUBPL"/>
    <property type="match status" value="1"/>
</dbReference>
<evidence type="ECO:0000256" key="2">
    <source>
        <dbReference type="ARBA" id="ARBA00008205"/>
    </source>
</evidence>
<dbReference type="InterPro" id="IPR027417">
    <property type="entry name" value="P-loop_NTPase"/>
</dbReference>
<evidence type="ECO:0000256" key="8">
    <source>
        <dbReference type="HAMAP-Rule" id="MF_02040"/>
    </source>
</evidence>
<organism evidence="10 11">
    <name type="scientific">Tangfeifania diversioriginum</name>
    <dbReference type="NCBI Taxonomy" id="1168035"/>
    <lineage>
        <taxon>Bacteria</taxon>
        <taxon>Pseudomonadati</taxon>
        <taxon>Bacteroidota</taxon>
        <taxon>Bacteroidia</taxon>
        <taxon>Marinilabiliales</taxon>
        <taxon>Prolixibacteraceae</taxon>
        <taxon>Tangfeifania</taxon>
    </lineage>
</organism>
<dbReference type="EMBL" id="FQZE01000020">
    <property type="protein sequence ID" value="SHJ45659.1"/>
    <property type="molecule type" value="Genomic_DNA"/>
</dbReference>
<comment type="similarity">
    <text evidence="2">In the C-terminal section; belongs to the Mrp/NBP35 ATP-binding proteins family.</text>
</comment>
<comment type="similarity">
    <text evidence="8">Belongs to the Mrp/NBP35 ATP-binding proteins family.</text>
</comment>
<evidence type="ECO:0000313" key="11">
    <source>
        <dbReference type="Proteomes" id="UP000184050"/>
    </source>
</evidence>
<keyword evidence="5 8" id="KW-0067">ATP-binding</keyword>
<dbReference type="FunFam" id="3.40.50.300:FF:001119">
    <property type="entry name" value="Iron-sulfur cluster carrier protein"/>
    <property type="match status" value="1"/>
</dbReference>
<reference evidence="10 11" key="1">
    <citation type="submission" date="2016-11" db="EMBL/GenBank/DDBJ databases">
        <authorList>
            <person name="Jaros S."/>
            <person name="Januszkiewicz K."/>
            <person name="Wedrychowicz H."/>
        </authorList>
    </citation>
    <scope>NUCLEOTIDE SEQUENCE [LARGE SCALE GENOMIC DNA]</scope>
    <source>
        <strain evidence="10 11">DSM 27063</strain>
    </source>
</reference>
<dbReference type="InterPro" id="IPR000808">
    <property type="entry name" value="Mrp-like_CS"/>
</dbReference>
<comment type="function">
    <text evidence="8">Binds and transfers iron-sulfur (Fe-S) clusters to target apoproteins. Can hydrolyze ATP.</text>
</comment>
<dbReference type="SUPFAM" id="SSF117916">
    <property type="entry name" value="Fe-S cluster assembly (FSCA) domain-like"/>
    <property type="match status" value="1"/>
</dbReference>
<dbReference type="OrthoDB" id="9809679at2"/>
<dbReference type="AlphaFoldDB" id="A0A1M6JG15"/>
<keyword evidence="4 8" id="KW-0547">Nucleotide-binding</keyword>
<dbReference type="Proteomes" id="UP000184050">
    <property type="component" value="Unassembled WGS sequence"/>
</dbReference>
<feature type="binding site" evidence="8">
    <location>
        <begin position="110"/>
        <end position="117"/>
    </location>
    <ligand>
        <name>ATP</name>
        <dbReference type="ChEBI" id="CHEBI:30616"/>
    </ligand>
</feature>
<dbReference type="GO" id="GO:0051539">
    <property type="term" value="F:4 iron, 4 sulfur cluster binding"/>
    <property type="evidence" value="ECO:0007669"/>
    <property type="project" value="TreeGrafter"/>
</dbReference>
<dbReference type="CDD" id="cd02037">
    <property type="entry name" value="Mrp_NBP35"/>
    <property type="match status" value="1"/>
</dbReference>
<evidence type="ECO:0000256" key="7">
    <source>
        <dbReference type="ARBA" id="ARBA00023014"/>
    </source>
</evidence>
<dbReference type="GO" id="GO:0046872">
    <property type="term" value="F:metal ion binding"/>
    <property type="evidence" value="ECO:0007669"/>
    <property type="project" value="UniProtKB-KW"/>
</dbReference>
<comment type="similarity">
    <text evidence="1">In the N-terminal section; belongs to the MIP18 family.</text>
</comment>
<keyword evidence="8" id="KW-0378">Hydrolase</keyword>
<keyword evidence="6 8" id="KW-0408">Iron</keyword>
<dbReference type="PROSITE" id="PS01215">
    <property type="entry name" value="MRP"/>
    <property type="match status" value="1"/>
</dbReference>
<keyword evidence="7 8" id="KW-0411">Iron-sulfur</keyword>
<dbReference type="Gene3D" id="3.30.300.130">
    <property type="entry name" value="Fe-S cluster assembly (FSCA)"/>
    <property type="match status" value="1"/>
</dbReference>
<sequence length="371" mass="40273">MSDIPNKLIVPKNVTDALRTIKYPDSEEDIVSLDMVQEIRIAGKRVSFSLVFQKSNDPNIKPLVIACENALKKYLGDEVEIEDNITVKFLHDMERPVLPGVKNIIAVASGKGGVGKSTVAVNTAVALAQQGFKVGLIDADIFGPSIPKMFGAEGARPTGEKIDGRDMIHPVEKYGVKFLSIGFFVDTDSAVIWRGPMASNALKQLMMDAHWGELDYLLIDLPPGTSDIHLTLVQTVPVTGAIIVTTPQDVALADVVRGASMFQSKSIDVPVLGLVENMAWFTPAELPENKYYIFGQDGGKKLAEKLGLKLLGQIPIVQSIREGGDEGNPSATHPDSVTGMAFDDVAKSLVHQVHLRNIERAPTKKVKITRK</sequence>
<dbReference type="InterPro" id="IPR034904">
    <property type="entry name" value="FSCA_dom_sf"/>
</dbReference>
<dbReference type="InterPro" id="IPR044304">
    <property type="entry name" value="NUBPL-like"/>
</dbReference>
<feature type="domain" description="MIP18 family-like" evidence="9">
    <location>
        <begin position="13"/>
        <end position="80"/>
    </location>
</feature>
<dbReference type="InterPro" id="IPR002744">
    <property type="entry name" value="MIP18-like"/>
</dbReference>
<evidence type="ECO:0000256" key="3">
    <source>
        <dbReference type="ARBA" id="ARBA00022723"/>
    </source>
</evidence>
<dbReference type="GO" id="GO:0016226">
    <property type="term" value="P:iron-sulfur cluster assembly"/>
    <property type="evidence" value="ECO:0007669"/>
    <property type="project" value="InterPro"/>
</dbReference>
<dbReference type="RefSeq" id="WP_073170127.1">
    <property type="nucleotide sequence ID" value="NZ_FQZE01000020.1"/>
</dbReference>
<dbReference type="PANTHER" id="PTHR42961">
    <property type="entry name" value="IRON-SULFUR PROTEIN NUBPL"/>
    <property type="match status" value="1"/>
</dbReference>
<dbReference type="InterPro" id="IPR019591">
    <property type="entry name" value="Mrp/NBP35_ATP-bd"/>
</dbReference>